<organism evidence="2 3">
    <name type="scientific">Hohenbuehelia grisea</name>
    <dbReference type="NCBI Taxonomy" id="104357"/>
    <lineage>
        <taxon>Eukaryota</taxon>
        <taxon>Fungi</taxon>
        <taxon>Dikarya</taxon>
        <taxon>Basidiomycota</taxon>
        <taxon>Agaricomycotina</taxon>
        <taxon>Agaricomycetes</taxon>
        <taxon>Agaricomycetidae</taxon>
        <taxon>Agaricales</taxon>
        <taxon>Pleurotineae</taxon>
        <taxon>Pleurotaceae</taxon>
        <taxon>Hohenbuehelia</taxon>
    </lineage>
</organism>
<keyword evidence="3" id="KW-1185">Reference proteome</keyword>
<dbReference type="PANTHER" id="PTHR38926">
    <property type="entry name" value="F-BOX DOMAIN CONTAINING PROTEIN, EXPRESSED"/>
    <property type="match status" value="1"/>
</dbReference>
<dbReference type="EMBL" id="JASNQZ010000018">
    <property type="protein sequence ID" value="KAL0945233.1"/>
    <property type="molecule type" value="Genomic_DNA"/>
</dbReference>
<sequence length="445" mass="50571">MAPMHIWSSSRALAVEEILFNILQECDISMLYPCMTVCKQWSGIALDAAWYKVDDPTSLFNLLTGLASGFGTGNSIVYKYRSRIQAQDLDRFINYSSRIRCLRFLQQADREYTTDDWTHAVRSVACMPFSRPLFPHLKELLLTAPAASFHGLADASVSLMQPSVLKFTLQTPAVPLDDDALAGYFQAIRLRMPHLQSFEMNMTNTRLDSDALLDNLFDLLYELPNLQSLALPEIAKPPSFVLPRLATLPMLQHLIFTPYSIDEVVKPLGVNVDEYAAWPLEPNSFPCLQRLETECSFTPIARFFLQTHHPRNLRHLDITSGIPERPDAIRHFLTAFAAASPHAESVRLVYRNDRRLPQKFKDLSIIPSLIPSPYHIEPLFHCRALKSFEFAHPYSINWQGSDVDRLASAWPLLELLDLTPCPQLRSPSLSMTSRLLRRSVLGCTR</sequence>
<dbReference type="Proteomes" id="UP001556367">
    <property type="component" value="Unassembled WGS sequence"/>
</dbReference>
<dbReference type="SUPFAM" id="SSF52047">
    <property type="entry name" value="RNI-like"/>
    <property type="match status" value="1"/>
</dbReference>
<feature type="domain" description="F-box" evidence="1">
    <location>
        <begin position="16"/>
        <end position="53"/>
    </location>
</feature>
<name>A0ABR3IPL0_9AGAR</name>
<dbReference type="PANTHER" id="PTHR38926:SF5">
    <property type="entry name" value="F-BOX AND LEUCINE-RICH REPEAT PROTEIN 6"/>
    <property type="match status" value="1"/>
</dbReference>
<gene>
    <name evidence="2" type="ORF">HGRIS_000746</name>
</gene>
<dbReference type="InterPro" id="IPR001810">
    <property type="entry name" value="F-box_dom"/>
</dbReference>
<proteinExistence type="predicted"/>
<comment type="caution">
    <text evidence="2">The sequence shown here is derived from an EMBL/GenBank/DDBJ whole genome shotgun (WGS) entry which is preliminary data.</text>
</comment>
<evidence type="ECO:0000313" key="3">
    <source>
        <dbReference type="Proteomes" id="UP001556367"/>
    </source>
</evidence>
<protein>
    <recommendedName>
        <fullName evidence="1">F-box domain-containing protein</fullName>
    </recommendedName>
</protein>
<accession>A0ABR3IPL0</accession>
<dbReference type="Gene3D" id="3.80.10.10">
    <property type="entry name" value="Ribonuclease Inhibitor"/>
    <property type="match status" value="1"/>
</dbReference>
<reference evidence="3" key="1">
    <citation type="submission" date="2024-06" db="EMBL/GenBank/DDBJ databases">
        <title>Multi-omics analyses provide insights into the biosynthesis of the anticancer antibiotic pleurotin in Hohenbuehelia grisea.</title>
        <authorList>
            <person name="Weaver J.A."/>
            <person name="Alberti F."/>
        </authorList>
    </citation>
    <scope>NUCLEOTIDE SEQUENCE [LARGE SCALE GENOMIC DNA]</scope>
    <source>
        <strain evidence="3">T-177</strain>
    </source>
</reference>
<dbReference type="Pfam" id="PF12937">
    <property type="entry name" value="F-box-like"/>
    <property type="match status" value="1"/>
</dbReference>
<evidence type="ECO:0000259" key="1">
    <source>
        <dbReference type="Pfam" id="PF12937"/>
    </source>
</evidence>
<evidence type="ECO:0000313" key="2">
    <source>
        <dbReference type="EMBL" id="KAL0945233.1"/>
    </source>
</evidence>
<dbReference type="InterPro" id="IPR032675">
    <property type="entry name" value="LRR_dom_sf"/>
</dbReference>